<comment type="subunit">
    <text evidence="4">Homodimer.</text>
</comment>
<dbReference type="PANTHER" id="PTHR30345">
    <property type="entry name" value="RIBOSE-5-PHOSPHATE ISOMERASE B"/>
    <property type="match status" value="1"/>
</dbReference>
<dbReference type="EC" id="5.3.1.6" evidence="5"/>
<dbReference type="InterPro" id="IPR011860">
    <property type="entry name" value="Rib-5-P_Isoase_Actino"/>
</dbReference>
<dbReference type="Pfam" id="PF02502">
    <property type="entry name" value="LacAB_rpiB"/>
    <property type="match status" value="1"/>
</dbReference>
<dbReference type="NCBIfam" id="TIGR00689">
    <property type="entry name" value="rpiB_lacA_lacB"/>
    <property type="match status" value="1"/>
</dbReference>
<keyword evidence="7 11" id="KW-0413">Isomerase</keyword>
<dbReference type="GO" id="GO:0004751">
    <property type="term" value="F:ribose-5-phosphate isomerase activity"/>
    <property type="evidence" value="ECO:0007669"/>
    <property type="project" value="UniProtKB-EC"/>
</dbReference>
<dbReference type="AlphaFoldDB" id="A0A3S9WA62"/>
<dbReference type="GO" id="GO:0009052">
    <property type="term" value="P:pentose-phosphate shunt, non-oxidative branch"/>
    <property type="evidence" value="ECO:0007669"/>
    <property type="project" value="TreeGrafter"/>
</dbReference>
<evidence type="ECO:0000256" key="5">
    <source>
        <dbReference type="ARBA" id="ARBA00011959"/>
    </source>
</evidence>
<gene>
    <name evidence="11" type="primary">rpiB</name>
    <name evidence="11" type="ORF">CVS47_01584</name>
</gene>
<feature type="binding site" evidence="9">
    <location>
        <position position="138"/>
    </location>
    <ligand>
        <name>D-ribulose 5-phosphate</name>
        <dbReference type="ChEBI" id="CHEBI:58121"/>
    </ligand>
</feature>
<dbReference type="PANTHER" id="PTHR30345:SF0">
    <property type="entry name" value="DNA DAMAGE-REPAIR_TOLERATION PROTEIN DRT102"/>
    <property type="match status" value="1"/>
</dbReference>
<dbReference type="Proteomes" id="UP000276888">
    <property type="component" value="Chromosome"/>
</dbReference>
<dbReference type="NCBIfam" id="TIGR02133">
    <property type="entry name" value="RPI_actino"/>
    <property type="match status" value="1"/>
</dbReference>
<evidence type="ECO:0000256" key="10">
    <source>
        <dbReference type="SAM" id="MobiDB-lite"/>
    </source>
</evidence>
<dbReference type="KEGG" id="mlv:CVS47_01584"/>
<feature type="binding site" evidence="9">
    <location>
        <position position="142"/>
    </location>
    <ligand>
        <name>D-ribulose 5-phosphate</name>
        <dbReference type="ChEBI" id="CHEBI:58121"/>
    </ligand>
</feature>
<evidence type="ECO:0000256" key="3">
    <source>
        <dbReference type="ARBA" id="ARBA00008754"/>
    </source>
</evidence>
<name>A0A3S9WA62_9MICO</name>
<feature type="region of interest" description="Disordered" evidence="10">
    <location>
        <begin position="154"/>
        <end position="182"/>
    </location>
</feature>
<reference evidence="11 12" key="1">
    <citation type="submission" date="2018-08" db="EMBL/GenBank/DDBJ databases">
        <title>Microbacterium lemovicicum sp. nov., a bacterium isolated from a natural uranium-rich soil.</title>
        <authorList>
            <person name="ORTET P."/>
        </authorList>
    </citation>
    <scope>NUCLEOTIDE SEQUENCE [LARGE SCALE GENOMIC DNA]</scope>
    <source>
        <strain evidence="11 12">Viu22</strain>
    </source>
</reference>
<dbReference type="InterPro" id="IPR003500">
    <property type="entry name" value="RpiB_LacA_LacB"/>
</dbReference>
<feature type="binding site" evidence="9">
    <location>
        <position position="104"/>
    </location>
    <ligand>
        <name>D-ribulose 5-phosphate</name>
        <dbReference type="ChEBI" id="CHEBI:58121"/>
    </ligand>
</feature>
<dbReference type="OrthoDB" id="1778624at2"/>
<feature type="compositionally biased region" description="Acidic residues" evidence="10">
    <location>
        <begin position="172"/>
        <end position="182"/>
    </location>
</feature>
<proteinExistence type="inferred from homology"/>
<dbReference type="RefSeq" id="WP_127095586.1">
    <property type="nucleotide sequence ID" value="NZ_CP031423.1"/>
</dbReference>
<sequence>MRIHIATDHAGLEFSTQLQHHLAEAGHDVIDHGPLDYEPLDDYPAFCIRAAQAVVRDQEAGVEALGVVFGGSGNGEQISANKVRGVRAALVWNIATAELAREHNDANVIAIGARQHTFEEAASFIDRFIETPFSGEERHVRRIGQIAAFEADGSLQPDPRAAAGGGVVAGGEDVDAVDPEAG</sequence>
<comment type="similarity">
    <text evidence="3">Belongs to the LacAB/RpiB family.</text>
</comment>
<accession>A0A3S9WA62</accession>
<evidence type="ECO:0000256" key="9">
    <source>
        <dbReference type="PIRSR" id="PIRSR005384-2"/>
    </source>
</evidence>
<evidence type="ECO:0000313" key="12">
    <source>
        <dbReference type="Proteomes" id="UP000276888"/>
    </source>
</evidence>
<feature type="binding site" evidence="9">
    <location>
        <begin position="71"/>
        <end position="75"/>
    </location>
    <ligand>
        <name>D-ribulose 5-phosphate</name>
        <dbReference type="ChEBI" id="CHEBI:58121"/>
    </ligand>
</feature>
<protein>
    <recommendedName>
        <fullName evidence="6">Ribose-5-phosphate isomerase B</fullName>
        <ecNumber evidence="5">5.3.1.6</ecNumber>
    </recommendedName>
    <alternativeName>
        <fullName evidence="8">Phosphoriboisomerase B</fullName>
    </alternativeName>
</protein>
<evidence type="ECO:0000256" key="6">
    <source>
        <dbReference type="ARBA" id="ARBA00014007"/>
    </source>
</evidence>
<dbReference type="NCBIfam" id="NF004051">
    <property type="entry name" value="PRK05571.1"/>
    <property type="match status" value="1"/>
</dbReference>
<dbReference type="PIRSF" id="PIRSF005384">
    <property type="entry name" value="RpiB_LacA_B"/>
    <property type="match status" value="1"/>
</dbReference>
<feature type="binding site" evidence="9">
    <location>
        <begin position="8"/>
        <end position="9"/>
    </location>
    <ligand>
        <name>D-ribulose 5-phosphate</name>
        <dbReference type="ChEBI" id="CHEBI:58121"/>
    </ligand>
</feature>
<comment type="catalytic activity">
    <reaction evidence="1">
        <text>aldehydo-D-ribose 5-phosphate = D-ribulose 5-phosphate</text>
        <dbReference type="Rhea" id="RHEA:14657"/>
        <dbReference type="ChEBI" id="CHEBI:58121"/>
        <dbReference type="ChEBI" id="CHEBI:58273"/>
        <dbReference type="EC" id="5.3.1.6"/>
    </reaction>
</comment>
<dbReference type="InterPro" id="IPR036569">
    <property type="entry name" value="RpiB_LacA_LacB_sf"/>
</dbReference>
<dbReference type="GO" id="GO:0019316">
    <property type="term" value="P:D-allose catabolic process"/>
    <property type="evidence" value="ECO:0007669"/>
    <property type="project" value="TreeGrafter"/>
</dbReference>
<evidence type="ECO:0000256" key="7">
    <source>
        <dbReference type="ARBA" id="ARBA00023235"/>
    </source>
</evidence>
<feature type="binding site" evidence="9">
    <location>
        <position position="114"/>
    </location>
    <ligand>
        <name>D-ribulose 5-phosphate</name>
        <dbReference type="ChEBI" id="CHEBI:58121"/>
    </ligand>
</feature>
<evidence type="ECO:0000256" key="4">
    <source>
        <dbReference type="ARBA" id="ARBA00011738"/>
    </source>
</evidence>
<dbReference type="EMBL" id="CP031423">
    <property type="protein sequence ID" value="AZS36961.1"/>
    <property type="molecule type" value="Genomic_DNA"/>
</dbReference>
<comment type="pathway">
    <text evidence="2">Carbohydrate degradation; pentose phosphate pathway; D-ribose 5-phosphate from D-ribulose 5-phosphate (non-oxidative stage): step 1/1.</text>
</comment>
<evidence type="ECO:0000256" key="1">
    <source>
        <dbReference type="ARBA" id="ARBA00001713"/>
    </source>
</evidence>
<organism evidence="11 12">
    <name type="scientific">Microbacterium lemovicicum</name>
    <dbReference type="NCBI Taxonomy" id="1072463"/>
    <lineage>
        <taxon>Bacteria</taxon>
        <taxon>Bacillati</taxon>
        <taxon>Actinomycetota</taxon>
        <taxon>Actinomycetes</taxon>
        <taxon>Micrococcales</taxon>
        <taxon>Microbacteriaceae</taxon>
        <taxon>Microbacterium</taxon>
    </lineage>
</organism>
<evidence type="ECO:0000313" key="11">
    <source>
        <dbReference type="EMBL" id="AZS36961.1"/>
    </source>
</evidence>
<dbReference type="Gene3D" id="3.40.1400.10">
    <property type="entry name" value="Sugar-phosphate isomerase, RpiB/LacA/LacB"/>
    <property type="match status" value="1"/>
</dbReference>
<keyword evidence="12" id="KW-1185">Reference proteome</keyword>
<dbReference type="SUPFAM" id="SSF89623">
    <property type="entry name" value="Ribose/Galactose isomerase RpiB/AlsB"/>
    <property type="match status" value="1"/>
</dbReference>
<evidence type="ECO:0000256" key="2">
    <source>
        <dbReference type="ARBA" id="ARBA00004988"/>
    </source>
</evidence>
<evidence type="ECO:0000256" key="8">
    <source>
        <dbReference type="ARBA" id="ARBA00032117"/>
    </source>
</evidence>